<evidence type="ECO:0000313" key="2">
    <source>
        <dbReference type="EMBL" id="CAK9150521.1"/>
    </source>
</evidence>
<accession>A0ABC8S2N5</accession>
<reference evidence="2 3" key="1">
    <citation type="submission" date="2024-02" db="EMBL/GenBank/DDBJ databases">
        <authorList>
            <person name="Vignale AGUSTIN F."/>
            <person name="Sosa J E."/>
            <person name="Modenutti C."/>
        </authorList>
    </citation>
    <scope>NUCLEOTIDE SEQUENCE [LARGE SCALE GENOMIC DNA]</scope>
</reference>
<name>A0ABC8S2N5_9AQUA</name>
<feature type="non-terminal residue" evidence="2">
    <location>
        <position position="1"/>
    </location>
</feature>
<evidence type="ECO:0000256" key="1">
    <source>
        <dbReference type="SAM" id="MobiDB-lite"/>
    </source>
</evidence>
<feature type="compositionally biased region" description="Polar residues" evidence="1">
    <location>
        <begin position="41"/>
        <end position="51"/>
    </location>
</feature>
<evidence type="ECO:0000313" key="3">
    <source>
        <dbReference type="Proteomes" id="UP001642360"/>
    </source>
</evidence>
<feature type="region of interest" description="Disordered" evidence="1">
    <location>
        <begin position="1"/>
        <end position="116"/>
    </location>
</feature>
<feature type="non-terminal residue" evidence="2">
    <location>
        <position position="134"/>
    </location>
</feature>
<feature type="compositionally biased region" description="Basic and acidic residues" evidence="1">
    <location>
        <begin position="78"/>
        <end position="93"/>
    </location>
</feature>
<proteinExistence type="predicted"/>
<keyword evidence="3" id="KW-1185">Reference proteome</keyword>
<protein>
    <submittedName>
        <fullName evidence="2">Uncharacterized protein</fullName>
    </submittedName>
</protein>
<dbReference type="EMBL" id="CAUOFW020002047">
    <property type="protein sequence ID" value="CAK9150521.1"/>
    <property type="molecule type" value="Genomic_DNA"/>
</dbReference>
<feature type="compositionally biased region" description="Low complexity" evidence="1">
    <location>
        <begin position="97"/>
        <end position="111"/>
    </location>
</feature>
<dbReference type="Proteomes" id="UP001642360">
    <property type="component" value="Unassembled WGS sequence"/>
</dbReference>
<sequence length="134" mass="13956">MTSSDPNKRPRPGPRPTASESATMPPSSWAKHTGFKPKLSGETSASDSSQIMRGRVRAGSAVNGEPENGKVPPAPAAAEEKDQTLKKKRDSDGGGRAVAKSTTGKAATATRKPVRKEKVVGVLSQTVDDNGFVS</sequence>
<comment type="caution">
    <text evidence="2">The sequence shown here is derived from an EMBL/GenBank/DDBJ whole genome shotgun (WGS) entry which is preliminary data.</text>
</comment>
<organism evidence="2 3">
    <name type="scientific">Ilex paraguariensis</name>
    <name type="common">yerba mate</name>
    <dbReference type="NCBI Taxonomy" id="185542"/>
    <lineage>
        <taxon>Eukaryota</taxon>
        <taxon>Viridiplantae</taxon>
        <taxon>Streptophyta</taxon>
        <taxon>Embryophyta</taxon>
        <taxon>Tracheophyta</taxon>
        <taxon>Spermatophyta</taxon>
        <taxon>Magnoliopsida</taxon>
        <taxon>eudicotyledons</taxon>
        <taxon>Gunneridae</taxon>
        <taxon>Pentapetalae</taxon>
        <taxon>asterids</taxon>
        <taxon>campanulids</taxon>
        <taxon>Aquifoliales</taxon>
        <taxon>Aquifoliaceae</taxon>
        <taxon>Ilex</taxon>
    </lineage>
</organism>
<gene>
    <name evidence="2" type="ORF">ILEXP_LOCUS18677</name>
</gene>
<dbReference type="AlphaFoldDB" id="A0ABC8S2N5"/>